<dbReference type="Pfam" id="PF13450">
    <property type="entry name" value="NAD_binding_8"/>
    <property type="match status" value="1"/>
</dbReference>
<evidence type="ECO:0000313" key="3">
    <source>
        <dbReference type="Proteomes" id="UP000320386"/>
    </source>
</evidence>
<feature type="domain" description="Amine oxidase" evidence="1">
    <location>
        <begin position="101"/>
        <end position="326"/>
    </location>
</feature>
<accession>A0A518BUX2</accession>
<dbReference type="Pfam" id="PF01593">
    <property type="entry name" value="Amino_oxidase"/>
    <property type="match status" value="1"/>
</dbReference>
<dbReference type="Gene3D" id="3.90.660.10">
    <property type="match status" value="1"/>
</dbReference>
<reference evidence="2 3" key="1">
    <citation type="submission" date="2019-02" db="EMBL/GenBank/DDBJ databases">
        <title>Deep-cultivation of Planctomycetes and their phenomic and genomic characterization uncovers novel biology.</title>
        <authorList>
            <person name="Wiegand S."/>
            <person name="Jogler M."/>
            <person name="Boedeker C."/>
            <person name="Pinto D."/>
            <person name="Vollmers J."/>
            <person name="Rivas-Marin E."/>
            <person name="Kohn T."/>
            <person name="Peeters S.H."/>
            <person name="Heuer A."/>
            <person name="Rast P."/>
            <person name="Oberbeckmann S."/>
            <person name="Bunk B."/>
            <person name="Jeske O."/>
            <person name="Meyerdierks A."/>
            <person name="Storesund J.E."/>
            <person name="Kallscheuer N."/>
            <person name="Luecker S."/>
            <person name="Lage O.M."/>
            <person name="Pohl T."/>
            <person name="Merkel B.J."/>
            <person name="Hornburger P."/>
            <person name="Mueller R.-W."/>
            <person name="Bruemmer F."/>
            <person name="Labrenz M."/>
            <person name="Spormann A.M."/>
            <person name="Op den Camp H."/>
            <person name="Overmann J."/>
            <person name="Amann R."/>
            <person name="Jetten M.S.M."/>
            <person name="Mascher T."/>
            <person name="Medema M.H."/>
            <person name="Devos D.P."/>
            <person name="Kaster A.-K."/>
            <person name="Ovreas L."/>
            <person name="Rohde M."/>
            <person name="Galperin M.Y."/>
            <person name="Jogler C."/>
        </authorList>
    </citation>
    <scope>NUCLEOTIDE SEQUENCE [LARGE SCALE GENOMIC DNA]</scope>
    <source>
        <strain evidence="2 3">Pan265</strain>
    </source>
</reference>
<name>A0A518BUX2_9BACT</name>
<dbReference type="Proteomes" id="UP000320386">
    <property type="component" value="Chromosome"/>
</dbReference>
<dbReference type="RefSeq" id="WP_145444915.1">
    <property type="nucleotide sequence ID" value="NZ_CP036280.1"/>
</dbReference>
<keyword evidence="3" id="KW-1185">Reference proteome</keyword>
<proteinExistence type="predicted"/>
<protein>
    <submittedName>
        <fullName evidence="2">Protoporphyrinogen oxidase</fullName>
    </submittedName>
</protein>
<dbReference type="KEGG" id="mcad:Pan265_06020"/>
<dbReference type="SUPFAM" id="SSF51905">
    <property type="entry name" value="FAD/NAD(P)-binding domain"/>
    <property type="match status" value="1"/>
</dbReference>
<gene>
    <name evidence="2" type="ORF">Pan265_06020</name>
</gene>
<evidence type="ECO:0000313" key="2">
    <source>
        <dbReference type="EMBL" id="QDU70766.1"/>
    </source>
</evidence>
<dbReference type="AlphaFoldDB" id="A0A518BUX2"/>
<organism evidence="2 3">
    <name type="scientific">Mucisphaera calidilacus</name>
    <dbReference type="NCBI Taxonomy" id="2527982"/>
    <lineage>
        <taxon>Bacteria</taxon>
        <taxon>Pseudomonadati</taxon>
        <taxon>Planctomycetota</taxon>
        <taxon>Phycisphaerae</taxon>
        <taxon>Phycisphaerales</taxon>
        <taxon>Phycisphaeraceae</taxon>
        <taxon>Mucisphaera</taxon>
    </lineage>
</organism>
<dbReference type="EMBL" id="CP036280">
    <property type="protein sequence ID" value="QDU70766.1"/>
    <property type="molecule type" value="Genomic_DNA"/>
</dbReference>
<dbReference type="InterPro" id="IPR002937">
    <property type="entry name" value="Amino_oxidase"/>
</dbReference>
<dbReference type="GO" id="GO:0016491">
    <property type="term" value="F:oxidoreductase activity"/>
    <property type="evidence" value="ECO:0007669"/>
    <property type="project" value="InterPro"/>
</dbReference>
<dbReference type="InterPro" id="IPR036188">
    <property type="entry name" value="FAD/NAD-bd_sf"/>
</dbReference>
<evidence type="ECO:0000259" key="1">
    <source>
        <dbReference type="Pfam" id="PF01593"/>
    </source>
</evidence>
<dbReference type="PANTHER" id="PTHR16128">
    <property type="entry name" value="FAD/NAD(P)-BINDING OXIDOREDUCTASE FAMILY PROTEIN"/>
    <property type="match status" value="1"/>
</dbReference>
<dbReference type="PANTHER" id="PTHR16128:SF5">
    <property type="entry name" value="FAD_NAD(P)-BINDING OXIDOREDUCTASE FAMILY PROTEIN"/>
    <property type="match status" value="1"/>
</dbReference>
<dbReference type="Gene3D" id="3.50.50.60">
    <property type="entry name" value="FAD/NAD(P)-binding domain"/>
    <property type="match status" value="1"/>
</dbReference>
<dbReference type="OrthoDB" id="5792777at2"/>
<sequence>MANIAIIGAGLAGSAAAKRLREAGHNALLLDKGARPGGRTSTRNINNLSFDHGAQFLTAKTEDFAKTVEQWHHAGVVAPWSARFVDHDGDSLKPSDTPTRWVGTPGMADIVAHLQSGLDARYHATVTRLHRVGMTWQLQTDEGETRNDITHLILAIPCEQAVNLLNTAASPVARQLSDVTSYPCWTLLLAFDQPLNLPFDAARFRNHPALGWVANNSTKPGRPRNGPECWVVQAHPHWSEENLEVDKPQAAEQLMHAFRQLAEESSVPLPDPLSIKAHRWRYAQAKQPLGEPCITDPDHGLIVCGDWMIGQRIEAACLSGAAAAKATLDIIAS</sequence>